<evidence type="ECO:0000313" key="2">
    <source>
        <dbReference type="EMBL" id="OCH84086.1"/>
    </source>
</evidence>
<dbReference type="Proteomes" id="UP000250043">
    <property type="component" value="Unassembled WGS sequence"/>
</dbReference>
<keyword evidence="1" id="KW-0472">Membrane</keyword>
<dbReference type="EMBL" id="KV722727">
    <property type="protein sequence ID" value="OCH84086.1"/>
    <property type="molecule type" value="Genomic_DNA"/>
</dbReference>
<accession>A0A8E2DEN2</accession>
<reference evidence="2 3" key="1">
    <citation type="submission" date="2016-07" db="EMBL/GenBank/DDBJ databases">
        <title>Draft genome of the white-rot fungus Obba rivulosa 3A-2.</title>
        <authorList>
            <consortium name="DOE Joint Genome Institute"/>
            <person name="Miettinen O."/>
            <person name="Riley R."/>
            <person name="Acob R."/>
            <person name="Barry K."/>
            <person name="Cullen D."/>
            <person name="De Vries R."/>
            <person name="Hainaut M."/>
            <person name="Hatakka A."/>
            <person name="Henrissat B."/>
            <person name="Hilden K."/>
            <person name="Kuo R."/>
            <person name="Labutti K."/>
            <person name="Lipzen A."/>
            <person name="Makela M.R."/>
            <person name="Sandor L."/>
            <person name="Spatafora J.W."/>
            <person name="Grigoriev I.V."/>
            <person name="Hibbett D.S."/>
        </authorList>
    </citation>
    <scope>NUCLEOTIDE SEQUENCE [LARGE SCALE GENOMIC DNA]</scope>
    <source>
        <strain evidence="2 3">3A-2</strain>
    </source>
</reference>
<keyword evidence="1" id="KW-0812">Transmembrane</keyword>
<sequence>MTRVRCLVCCKKGTFLKMKICRWVLYDVDCTCIVNHIPCFGRGKVATPSVEALLVSWNKYFAVILHLSLIMMSVLPQSVSFLHSLLECLLYPGMY</sequence>
<protein>
    <submittedName>
        <fullName evidence="2">Uncharacterized protein</fullName>
    </submittedName>
</protein>
<gene>
    <name evidence="2" type="ORF">OBBRIDRAFT_439503</name>
</gene>
<evidence type="ECO:0000256" key="1">
    <source>
        <dbReference type="SAM" id="Phobius"/>
    </source>
</evidence>
<keyword evidence="3" id="KW-1185">Reference proteome</keyword>
<feature type="transmembrane region" description="Helical" evidence="1">
    <location>
        <begin position="60"/>
        <end position="86"/>
    </location>
</feature>
<proteinExistence type="predicted"/>
<evidence type="ECO:0000313" key="3">
    <source>
        <dbReference type="Proteomes" id="UP000250043"/>
    </source>
</evidence>
<name>A0A8E2DEN2_9APHY</name>
<organism evidence="2 3">
    <name type="scientific">Obba rivulosa</name>
    <dbReference type="NCBI Taxonomy" id="1052685"/>
    <lineage>
        <taxon>Eukaryota</taxon>
        <taxon>Fungi</taxon>
        <taxon>Dikarya</taxon>
        <taxon>Basidiomycota</taxon>
        <taxon>Agaricomycotina</taxon>
        <taxon>Agaricomycetes</taxon>
        <taxon>Polyporales</taxon>
        <taxon>Gelatoporiaceae</taxon>
        <taxon>Obba</taxon>
    </lineage>
</organism>
<keyword evidence="1" id="KW-1133">Transmembrane helix</keyword>
<dbReference type="AlphaFoldDB" id="A0A8E2DEN2"/>